<dbReference type="EMBL" id="SNXZ01000011">
    <property type="protein sequence ID" value="TDP89987.1"/>
    <property type="molecule type" value="Genomic_DNA"/>
</dbReference>
<organism evidence="2 3">
    <name type="scientific">Labedaea rhizosphaerae</name>
    <dbReference type="NCBI Taxonomy" id="598644"/>
    <lineage>
        <taxon>Bacteria</taxon>
        <taxon>Bacillati</taxon>
        <taxon>Actinomycetota</taxon>
        <taxon>Actinomycetes</taxon>
        <taxon>Pseudonocardiales</taxon>
        <taxon>Pseudonocardiaceae</taxon>
        <taxon>Labedaea</taxon>
    </lineage>
</organism>
<keyword evidence="2" id="KW-0489">Methyltransferase</keyword>
<dbReference type="Proteomes" id="UP000295444">
    <property type="component" value="Unassembled WGS sequence"/>
</dbReference>
<feature type="domain" description="Methyltransferase type 11" evidence="1">
    <location>
        <begin position="46"/>
        <end position="136"/>
    </location>
</feature>
<evidence type="ECO:0000313" key="2">
    <source>
        <dbReference type="EMBL" id="TDP89987.1"/>
    </source>
</evidence>
<protein>
    <submittedName>
        <fullName evidence="2">Methyltransferase family protein</fullName>
    </submittedName>
</protein>
<proteinExistence type="predicted"/>
<name>A0A4R6RUF9_LABRH</name>
<dbReference type="RefSeq" id="WP_133854262.1">
    <property type="nucleotide sequence ID" value="NZ_SNXZ01000011.1"/>
</dbReference>
<dbReference type="GO" id="GO:0032259">
    <property type="term" value="P:methylation"/>
    <property type="evidence" value="ECO:0007669"/>
    <property type="project" value="UniProtKB-KW"/>
</dbReference>
<dbReference type="AlphaFoldDB" id="A0A4R6RUF9"/>
<dbReference type="PANTHER" id="PTHR42912">
    <property type="entry name" value="METHYLTRANSFERASE"/>
    <property type="match status" value="1"/>
</dbReference>
<dbReference type="InterPro" id="IPR050508">
    <property type="entry name" value="Methyltransf_Superfamily"/>
</dbReference>
<dbReference type="Pfam" id="PF08241">
    <property type="entry name" value="Methyltransf_11"/>
    <property type="match status" value="1"/>
</dbReference>
<keyword evidence="3" id="KW-1185">Reference proteome</keyword>
<evidence type="ECO:0000259" key="1">
    <source>
        <dbReference type="Pfam" id="PF08241"/>
    </source>
</evidence>
<comment type="caution">
    <text evidence="2">The sequence shown here is derived from an EMBL/GenBank/DDBJ whole genome shotgun (WGS) entry which is preliminary data.</text>
</comment>
<dbReference type="SUPFAM" id="SSF53335">
    <property type="entry name" value="S-adenosyl-L-methionine-dependent methyltransferases"/>
    <property type="match status" value="1"/>
</dbReference>
<sequence>MRPDIAKTREFFGPRAAGWENRFPDDEPVYARAIADLAPPAGGAVLDVACGTGRALPMLRAAVGESGVVLGVDLTPEMLAEAQRKGRKALVLGDARALPILSGAVDAVFAAGLLPHVPVVVLAELHRVCRPGGRLALFHPISRQALARRHGHDPDPDDVRAEPNIRRALTAAGWTCDLVDDGPDRYLVTATR</sequence>
<accession>A0A4R6RUF9</accession>
<dbReference type="Gene3D" id="3.40.50.150">
    <property type="entry name" value="Vaccinia Virus protein VP39"/>
    <property type="match status" value="1"/>
</dbReference>
<reference evidence="2 3" key="1">
    <citation type="submission" date="2019-03" db="EMBL/GenBank/DDBJ databases">
        <title>Genomic Encyclopedia of Type Strains, Phase IV (KMG-IV): sequencing the most valuable type-strain genomes for metagenomic binning, comparative biology and taxonomic classification.</title>
        <authorList>
            <person name="Goeker M."/>
        </authorList>
    </citation>
    <scope>NUCLEOTIDE SEQUENCE [LARGE SCALE GENOMIC DNA]</scope>
    <source>
        <strain evidence="2 3">DSM 45361</strain>
    </source>
</reference>
<evidence type="ECO:0000313" key="3">
    <source>
        <dbReference type="Proteomes" id="UP000295444"/>
    </source>
</evidence>
<dbReference type="OrthoDB" id="7032234at2"/>
<dbReference type="InterPro" id="IPR013216">
    <property type="entry name" value="Methyltransf_11"/>
</dbReference>
<gene>
    <name evidence="2" type="ORF">EV186_111113</name>
</gene>
<dbReference type="CDD" id="cd02440">
    <property type="entry name" value="AdoMet_MTases"/>
    <property type="match status" value="1"/>
</dbReference>
<dbReference type="InterPro" id="IPR029063">
    <property type="entry name" value="SAM-dependent_MTases_sf"/>
</dbReference>
<keyword evidence="2" id="KW-0808">Transferase</keyword>
<dbReference type="GO" id="GO:0008757">
    <property type="term" value="F:S-adenosylmethionine-dependent methyltransferase activity"/>
    <property type="evidence" value="ECO:0007669"/>
    <property type="project" value="InterPro"/>
</dbReference>